<evidence type="ECO:0000313" key="4">
    <source>
        <dbReference type="Proteomes" id="UP000242146"/>
    </source>
</evidence>
<dbReference type="EMBL" id="MCGT01000012">
    <property type="protein sequence ID" value="ORX54950.1"/>
    <property type="molecule type" value="Genomic_DNA"/>
</dbReference>
<reference evidence="3 4" key="1">
    <citation type="submission" date="2016-07" db="EMBL/GenBank/DDBJ databases">
        <title>Pervasive Adenine N6-methylation of Active Genes in Fungi.</title>
        <authorList>
            <consortium name="DOE Joint Genome Institute"/>
            <person name="Mondo S.J."/>
            <person name="Dannebaum R.O."/>
            <person name="Kuo R.C."/>
            <person name="Labutti K."/>
            <person name="Haridas S."/>
            <person name="Kuo A."/>
            <person name="Salamov A."/>
            <person name="Ahrendt S.R."/>
            <person name="Lipzen A."/>
            <person name="Sullivan W."/>
            <person name="Andreopoulos W.B."/>
            <person name="Clum A."/>
            <person name="Lindquist E."/>
            <person name="Daum C."/>
            <person name="Ramamoorthy G.K."/>
            <person name="Gryganskyi A."/>
            <person name="Culley D."/>
            <person name="Magnuson J.K."/>
            <person name="James T.Y."/>
            <person name="O'Malley M.A."/>
            <person name="Stajich J.E."/>
            <person name="Spatafora J.W."/>
            <person name="Visel A."/>
            <person name="Grigoriev I.V."/>
        </authorList>
    </citation>
    <scope>NUCLEOTIDE SEQUENCE [LARGE SCALE GENOMIC DNA]</scope>
    <source>
        <strain evidence="3 4">NRRL 3301</strain>
    </source>
</reference>
<sequence length="923" mass="103279">MSFQLYNTWQTLGPFPIGMREQDFGADPLQAFGGFQNLHFNRETQYPSELAIKGKVGWTTVKSTLDNTIVPSFNGIRWQQNETAFGWSIEQYQAWFRGSLRVSQPSRLLIQVHGVSSFYVDDRMYAGDLYSDKTTHHLVELTKGLHRLDVRLVHDVRVFGGGHGQPRCRFTVSVRPLEATNHLPDDPFVNGTAHAREMVKQCILPSFIRSLGFAGAHGAITLQNLLPQPMQVVSIRLVLNAYNAAMDVSTILRPAALLQRPMHTMLVSGQQRNIGFCFDLTNIKDPIFQHATSIHTKVLVTITTAASTFSLVDETNLVTLDWRVEPVFRYTFVDFDESVQHAYTKRPRVLTTDTNKPILLALHGAGVDAGSSFWTNAIAQQEHAWVVFPTGRTAWGYDWHGASMKNAFQALDGLEKAVALLTATVEGTPSEDSDWIVGKTTQTARCGDPQPFNFLVDRGDFISVGDRHKLIYLGHSNGGQGAWHLATHFPDQAIAAVPAAGYVKIQDYVSFANWVSHSYVDPLLFGILESSIAEFNNDLHLPNMTGLPVLVRYGADDDNVPPLHSKKYARILNQCNKLPAFVEISEVPNQGHWWQSVLNDKLVNQFLTQQIKQPVQKSTDTPFELVTTNPGTIGPIHGIQIEQLTIPFRKSTLQGKVKDQVLQLTTKNISAFRLVDRPEVAIMVDNTLFHFDQDHHRSLFVLDHQKQWKVETQRWPKKNQRSRQTYGPIHRLYESSKALVLVVPSKPSTAARGQLYEHLALQLAHDWHLYGHGDALIVTDDHPLITYEQVDLNAENWKPDDDEDDPAWHVFLGIGKDNQAMMQTVSASAVNIQLGRHSVAIASNHFEDPGTGTLFMCPGSSSLCLIVYGVDEQGLTLASQLIPRRTGMIIPEWVVINSVAKEQGLGGINSAGFFNNHWEAFGY</sequence>
<organism evidence="3 4">
    <name type="scientific">Hesseltinella vesiculosa</name>
    <dbReference type="NCBI Taxonomy" id="101127"/>
    <lineage>
        <taxon>Eukaryota</taxon>
        <taxon>Fungi</taxon>
        <taxon>Fungi incertae sedis</taxon>
        <taxon>Mucoromycota</taxon>
        <taxon>Mucoromycotina</taxon>
        <taxon>Mucoromycetes</taxon>
        <taxon>Mucorales</taxon>
        <taxon>Cunninghamellaceae</taxon>
        <taxon>Hesseltinella</taxon>
    </lineage>
</organism>
<keyword evidence="3" id="KW-0378">Hydrolase</keyword>
<dbReference type="PANTHER" id="PTHR43037">
    <property type="entry name" value="UNNAMED PRODUCT-RELATED"/>
    <property type="match status" value="1"/>
</dbReference>
<keyword evidence="1" id="KW-0732">Signal</keyword>
<dbReference type="InterPro" id="IPR029058">
    <property type="entry name" value="AB_hydrolase_fold"/>
</dbReference>
<dbReference type="Proteomes" id="UP000242146">
    <property type="component" value="Unassembled WGS sequence"/>
</dbReference>
<dbReference type="InterPro" id="IPR001375">
    <property type="entry name" value="Peptidase_S9_cat"/>
</dbReference>
<dbReference type="Gene3D" id="3.40.50.1820">
    <property type="entry name" value="alpha/beta hydrolase"/>
    <property type="match status" value="1"/>
</dbReference>
<dbReference type="InterPro" id="IPR050955">
    <property type="entry name" value="Plant_Biomass_Hydrol_Est"/>
</dbReference>
<dbReference type="SUPFAM" id="SSF53474">
    <property type="entry name" value="alpha/beta-Hydrolases"/>
    <property type="match status" value="1"/>
</dbReference>
<feature type="domain" description="Peptidase S9 prolyl oligopeptidase catalytic" evidence="2">
    <location>
        <begin position="466"/>
        <end position="599"/>
    </location>
</feature>
<evidence type="ECO:0000259" key="2">
    <source>
        <dbReference type="Pfam" id="PF00326"/>
    </source>
</evidence>
<gene>
    <name evidence="3" type="ORF">DM01DRAFT_1382931</name>
</gene>
<proteinExistence type="predicted"/>
<dbReference type="GO" id="GO:0008236">
    <property type="term" value="F:serine-type peptidase activity"/>
    <property type="evidence" value="ECO:0007669"/>
    <property type="project" value="InterPro"/>
</dbReference>
<dbReference type="PANTHER" id="PTHR43037:SF4">
    <property type="entry name" value="PEPTIDASE S9 PROLYL OLIGOPEPTIDASE CATALYTIC DOMAIN-CONTAINING PROTEIN"/>
    <property type="match status" value="1"/>
</dbReference>
<evidence type="ECO:0000256" key="1">
    <source>
        <dbReference type="ARBA" id="ARBA00022729"/>
    </source>
</evidence>
<accession>A0A1X2GJ22</accession>
<protein>
    <submittedName>
        <fullName evidence="3">Alpha/beta-hydrolase</fullName>
    </submittedName>
</protein>
<dbReference type="OrthoDB" id="449091at2759"/>
<comment type="caution">
    <text evidence="3">The sequence shown here is derived from an EMBL/GenBank/DDBJ whole genome shotgun (WGS) entry which is preliminary data.</text>
</comment>
<dbReference type="AlphaFoldDB" id="A0A1X2GJ22"/>
<name>A0A1X2GJ22_9FUNG</name>
<keyword evidence="4" id="KW-1185">Reference proteome</keyword>
<evidence type="ECO:0000313" key="3">
    <source>
        <dbReference type="EMBL" id="ORX54950.1"/>
    </source>
</evidence>
<dbReference type="STRING" id="101127.A0A1X2GJ22"/>
<dbReference type="GO" id="GO:0006508">
    <property type="term" value="P:proteolysis"/>
    <property type="evidence" value="ECO:0007669"/>
    <property type="project" value="InterPro"/>
</dbReference>
<dbReference type="Pfam" id="PF00326">
    <property type="entry name" value="Peptidase_S9"/>
    <property type="match status" value="1"/>
</dbReference>